<evidence type="ECO:0000313" key="4">
    <source>
        <dbReference type="EMBL" id="KAG7359511.1"/>
    </source>
</evidence>
<evidence type="ECO:0000256" key="1">
    <source>
        <dbReference type="SAM" id="MobiDB-lite"/>
    </source>
</evidence>
<dbReference type="OrthoDB" id="44565at2759"/>
<dbReference type="EMBL" id="JAGRRH010000045">
    <property type="protein sequence ID" value="KAG7338940.1"/>
    <property type="molecule type" value="Genomic_DNA"/>
</dbReference>
<accession>A0A9K3LEP6</accession>
<organism evidence="4 5">
    <name type="scientific">Nitzschia inconspicua</name>
    <dbReference type="NCBI Taxonomy" id="303405"/>
    <lineage>
        <taxon>Eukaryota</taxon>
        <taxon>Sar</taxon>
        <taxon>Stramenopiles</taxon>
        <taxon>Ochrophyta</taxon>
        <taxon>Bacillariophyta</taxon>
        <taxon>Bacillariophyceae</taxon>
        <taxon>Bacillariophycidae</taxon>
        <taxon>Bacillariales</taxon>
        <taxon>Bacillariaceae</taxon>
        <taxon>Nitzschia</taxon>
    </lineage>
</organism>
<dbReference type="AlphaFoldDB" id="A0A9K3LEP6"/>
<feature type="compositionally biased region" description="Basic and acidic residues" evidence="1">
    <location>
        <begin position="275"/>
        <end position="293"/>
    </location>
</feature>
<feature type="region of interest" description="Disordered" evidence="1">
    <location>
        <begin position="275"/>
        <end position="300"/>
    </location>
</feature>
<feature type="signal peptide" evidence="2">
    <location>
        <begin position="1"/>
        <end position="21"/>
    </location>
</feature>
<gene>
    <name evidence="3" type="ORF">IV203_002669</name>
    <name evidence="4" type="ORF">IV203_034609</name>
</gene>
<dbReference type="EMBL" id="JAGRRH010000013">
    <property type="protein sequence ID" value="KAG7359511.1"/>
    <property type="molecule type" value="Genomic_DNA"/>
</dbReference>
<comment type="caution">
    <text evidence="4">The sequence shown here is derived from an EMBL/GenBank/DDBJ whole genome shotgun (WGS) entry which is preliminary data.</text>
</comment>
<protein>
    <submittedName>
        <fullName evidence="4">Uncharacterized protein</fullName>
    </submittedName>
</protein>
<evidence type="ECO:0000313" key="5">
    <source>
        <dbReference type="Proteomes" id="UP000693970"/>
    </source>
</evidence>
<proteinExistence type="predicted"/>
<feature type="region of interest" description="Disordered" evidence="1">
    <location>
        <begin position="56"/>
        <end position="101"/>
    </location>
</feature>
<evidence type="ECO:0000313" key="3">
    <source>
        <dbReference type="EMBL" id="KAG7338940.1"/>
    </source>
</evidence>
<dbReference type="Proteomes" id="UP000693970">
    <property type="component" value="Unassembled WGS sequence"/>
</dbReference>
<reference evidence="4" key="2">
    <citation type="submission" date="2021-04" db="EMBL/GenBank/DDBJ databases">
        <authorList>
            <person name="Podell S."/>
        </authorList>
    </citation>
    <scope>NUCLEOTIDE SEQUENCE</scope>
    <source>
        <strain evidence="4">Hildebrandi</strain>
    </source>
</reference>
<feature type="chain" id="PRO_5039844431" evidence="2">
    <location>
        <begin position="22"/>
        <end position="300"/>
    </location>
</feature>
<feature type="compositionally biased region" description="Polar residues" evidence="1">
    <location>
        <begin position="90"/>
        <end position="101"/>
    </location>
</feature>
<keyword evidence="2" id="KW-0732">Signal</keyword>
<name>A0A9K3LEP6_9STRA</name>
<reference evidence="4" key="1">
    <citation type="journal article" date="2021" name="Sci. Rep.">
        <title>Diploid genomic architecture of Nitzschia inconspicua, an elite biomass production diatom.</title>
        <authorList>
            <person name="Oliver A."/>
            <person name="Podell S."/>
            <person name="Pinowska A."/>
            <person name="Traller J.C."/>
            <person name="Smith S.R."/>
            <person name="McClure R."/>
            <person name="Beliaev A."/>
            <person name="Bohutskyi P."/>
            <person name="Hill E.A."/>
            <person name="Rabines A."/>
            <person name="Zheng H."/>
            <person name="Allen L.Z."/>
            <person name="Kuo A."/>
            <person name="Grigoriev I.V."/>
            <person name="Allen A.E."/>
            <person name="Hazlebeck D."/>
            <person name="Allen E.E."/>
        </authorList>
    </citation>
    <scope>NUCLEOTIDE SEQUENCE</scope>
    <source>
        <strain evidence="4">Hildebrandi</strain>
    </source>
</reference>
<evidence type="ECO:0000256" key="2">
    <source>
        <dbReference type="SAM" id="SignalP"/>
    </source>
</evidence>
<keyword evidence="5" id="KW-1185">Reference proteome</keyword>
<sequence length="300" mass="33920">MKVDGQRLLVLLLAQASLSVAFSPPSLLQISRRHPSLNEHLHLKSNRLVYTKQYSSQWDDDEDDVKTKPTSFDQAGENLKKEDDDEKLNSAGNYDANPSYNTDTVDQIRAAIKKRAEALGIEESKEQIEYRKKAEERAKQARENFLASGGATDQMQQMLDLSKISSDAPGGQNMDGVPTIFYDPESEMTDEEKAEADPVGELPIIQQGIETLKKADFPSFWTATVEVFSLVLSIVTTASLFIGYDYVIRNVYQWTNILPTEEEVRIGIEQREKRMGMKQSNEKDLMESLKNFEQDVPSDL</sequence>